<sequence>MSMTLTAFLALAGAALCLGYQGPEVTVYDGPVQGLHETTYGGRRIASFLGIPYAKPPAGKYRFHEAVAPGPWLGVYNATSYGSDCMQYSQVTYKTSRPVIGSEDCLYINVHTPKLPIAGETPTLMDVIVYIHGGAFMFKYGDSHGPRYLLDRDVVLVTFNYRVGPLGFMSTGDEVIPGNNGLKDQVLALKWIKDNIAVFGGNPESVTLMGTSAGGASVHYHYLSPLSRGLFKAGLSMSGSALSPWALKENPRENTLKIAAELGCPTNDTRLVIKCLRKRPAHQIVAMTEMFMPWMYNPFSPFGPTVEIPVSHGFLTEPPVDIIKSGRAQDLPWMATFTSEEGLYPAAEFFGDPKAMQDLEDRWDELMPYVLDFYSTVPKERWTEVSQKVKAEYLKGKPVTEAISEITQMLGDRHFVRDIVQAAKLQASVNTSPVYAYKFAYRGKHSTSEFMAKNSINYGKL</sequence>
<dbReference type="InterPro" id="IPR029058">
    <property type="entry name" value="AB_hydrolase_fold"/>
</dbReference>
<dbReference type="PANTHER" id="PTHR43142:SF1">
    <property type="entry name" value="CARBOXYLIC ESTER HYDROLASE"/>
    <property type="match status" value="1"/>
</dbReference>
<dbReference type="PANTHER" id="PTHR43142">
    <property type="entry name" value="CARBOXYLIC ESTER HYDROLASE"/>
    <property type="match status" value="1"/>
</dbReference>
<dbReference type="InterPro" id="IPR002018">
    <property type="entry name" value="CarbesteraseB"/>
</dbReference>
<keyword evidence="2" id="KW-0719">Serine esterase</keyword>
<accession>A0ABD0YRD0</accession>
<keyword evidence="5" id="KW-0732">Signal</keyword>
<gene>
    <name evidence="7" type="ORF">AAG570_013569</name>
</gene>
<evidence type="ECO:0000256" key="1">
    <source>
        <dbReference type="ARBA" id="ARBA00005964"/>
    </source>
</evidence>
<dbReference type="SUPFAM" id="SSF53474">
    <property type="entry name" value="alpha/beta-Hydrolases"/>
    <property type="match status" value="1"/>
</dbReference>
<dbReference type="PROSITE" id="PS00122">
    <property type="entry name" value="CARBOXYLESTERASE_B_1"/>
    <property type="match status" value="1"/>
</dbReference>
<proteinExistence type="inferred from homology"/>
<protein>
    <recommendedName>
        <fullName evidence="5">Carboxylic ester hydrolase</fullName>
        <ecNumber evidence="5">3.1.1.-</ecNumber>
    </recommendedName>
</protein>
<comment type="caution">
    <text evidence="7">The sequence shown here is derived from an EMBL/GenBank/DDBJ whole genome shotgun (WGS) entry which is preliminary data.</text>
</comment>
<dbReference type="Pfam" id="PF00135">
    <property type="entry name" value="COesterase"/>
    <property type="match status" value="1"/>
</dbReference>
<dbReference type="InterPro" id="IPR019826">
    <property type="entry name" value="Carboxylesterase_B_AS"/>
</dbReference>
<keyword evidence="8" id="KW-1185">Reference proteome</keyword>
<dbReference type="EMBL" id="JBFDAA010000009">
    <property type="protein sequence ID" value="KAL1129037.1"/>
    <property type="molecule type" value="Genomic_DNA"/>
</dbReference>
<dbReference type="EC" id="3.1.1.-" evidence="5"/>
<comment type="similarity">
    <text evidence="1 5">Belongs to the type-B carboxylesterase/lipase family.</text>
</comment>
<dbReference type="AlphaFoldDB" id="A0ABD0YRD0"/>
<feature type="domain" description="Carboxylesterase type B" evidence="6">
    <location>
        <begin position="23"/>
        <end position="448"/>
    </location>
</feature>
<name>A0ABD0YRD0_9HEMI</name>
<organism evidence="7 8">
    <name type="scientific">Ranatra chinensis</name>
    <dbReference type="NCBI Taxonomy" id="642074"/>
    <lineage>
        <taxon>Eukaryota</taxon>
        <taxon>Metazoa</taxon>
        <taxon>Ecdysozoa</taxon>
        <taxon>Arthropoda</taxon>
        <taxon>Hexapoda</taxon>
        <taxon>Insecta</taxon>
        <taxon>Pterygota</taxon>
        <taxon>Neoptera</taxon>
        <taxon>Paraneoptera</taxon>
        <taxon>Hemiptera</taxon>
        <taxon>Heteroptera</taxon>
        <taxon>Panheteroptera</taxon>
        <taxon>Nepomorpha</taxon>
        <taxon>Nepidae</taxon>
        <taxon>Ranatrinae</taxon>
        <taxon>Ranatra</taxon>
    </lineage>
</organism>
<dbReference type="GO" id="GO:0052689">
    <property type="term" value="F:carboxylic ester hydrolase activity"/>
    <property type="evidence" value="ECO:0007669"/>
    <property type="project" value="UniProtKB-KW"/>
</dbReference>
<keyword evidence="3 5" id="KW-0378">Hydrolase</keyword>
<feature type="chain" id="PRO_5044531730" description="Carboxylic ester hydrolase" evidence="5">
    <location>
        <begin position="20"/>
        <end position="461"/>
    </location>
</feature>
<reference evidence="7 8" key="1">
    <citation type="submission" date="2024-07" db="EMBL/GenBank/DDBJ databases">
        <title>Chromosome-level genome assembly of the water stick insect Ranatra chinensis (Heteroptera: Nepidae).</title>
        <authorList>
            <person name="Liu X."/>
        </authorList>
    </citation>
    <scope>NUCLEOTIDE SEQUENCE [LARGE SCALE GENOMIC DNA]</scope>
    <source>
        <strain evidence="7">Cailab_2021Rc</strain>
        <tissue evidence="7">Muscle</tissue>
    </source>
</reference>
<evidence type="ECO:0000313" key="7">
    <source>
        <dbReference type="EMBL" id="KAL1129037.1"/>
    </source>
</evidence>
<evidence type="ECO:0000256" key="5">
    <source>
        <dbReference type="RuleBase" id="RU361235"/>
    </source>
</evidence>
<evidence type="ECO:0000256" key="3">
    <source>
        <dbReference type="ARBA" id="ARBA00022801"/>
    </source>
</evidence>
<dbReference type="Gene3D" id="3.40.50.1820">
    <property type="entry name" value="alpha/beta hydrolase"/>
    <property type="match status" value="1"/>
</dbReference>
<feature type="signal peptide" evidence="5">
    <location>
        <begin position="1"/>
        <end position="19"/>
    </location>
</feature>
<evidence type="ECO:0000259" key="6">
    <source>
        <dbReference type="Pfam" id="PF00135"/>
    </source>
</evidence>
<evidence type="ECO:0000256" key="2">
    <source>
        <dbReference type="ARBA" id="ARBA00022487"/>
    </source>
</evidence>
<keyword evidence="4" id="KW-0325">Glycoprotein</keyword>
<evidence type="ECO:0000313" key="8">
    <source>
        <dbReference type="Proteomes" id="UP001558652"/>
    </source>
</evidence>
<evidence type="ECO:0000256" key="4">
    <source>
        <dbReference type="ARBA" id="ARBA00023180"/>
    </source>
</evidence>
<dbReference type="Proteomes" id="UP001558652">
    <property type="component" value="Unassembled WGS sequence"/>
</dbReference>